<dbReference type="PANTHER" id="PTHR48465">
    <property type="entry name" value="PROTEIN SSUH2 HOMOLOG"/>
    <property type="match status" value="1"/>
</dbReference>
<dbReference type="GeneTree" id="ENSGT00940000167467"/>
<sequence length="211" mass="23704">CSGSGKITCNYCRGIGHTASHDVLFEHLDHNNHQPRRISRNETCHHCGGSGTEVCCTCHGCGRCSCCHCNGCGEVVKYLAVHVKRDTLCDQRVTNTHNLPSSLFKRCGGLIVFQDTNEALTPLTKDICLNKDMQIVSRELLNSHRPPNMAHSNRQQRIKHQTHIVRLVPIHKVTYSYRGKGGYVYWVVGMEKDVQVYCPDYPNTFCGCAIM</sequence>
<dbReference type="HOGENOM" id="CLU_1307332_0_0_1"/>
<reference evidence="2" key="1">
    <citation type="submission" date="2003-08" db="EMBL/GenBank/DDBJ databases">
        <authorList>
            <person name="Birren B."/>
            <person name="Nusbaum C."/>
            <person name="Abebe A."/>
            <person name="Abouelleil A."/>
            <person name="Adekoya E."/>
            <person name="Ait-zahra M."/>
            <person name="Allen N."/>
            <person name="Allen T."/>
            <person name="An P."/>
            <person name="Anderson M."/>
            <person name="Anderson S."/>
            <person name="Arachchi H."/>
            <person name="Armbruster J."/>
            <person name="Bachantsang P."/>
            <person name="Baldwin J."/>
            <person name="Barry A."/>
            <person name="Bayul T."/>
            <person name="Blitshsteyn B."/>
            <person name="Bloom T."/>
            <person name="Blye J."/>
            <person name="Boguslavskiy L."/>
            <person name="Borowsky M."/>
            <person name="Boukhgalter B."/>
            <person name="Brunache A."/>
            <person name="Butler J."/>
            <person name="Calixte N."/>
            <person name="Calvo S."/>
            <person name="Camarata J."/>
            <person name="Campo K."/>
            <person name="Chang J."/>
            <person name="Cheshatsang Y."/>
            <person name="Citroen M."/>
            <person name="Collymore A."/>
            <person name="Considine T."/>
            <person name="Cook A."/>
            <person name="Cooke P."/>
            <person name="Corum B."/>
            <person name="Cuomo C."/>
            <person name="David R."/>
            <person name="Dawoe T."/>
            <person name="Degray S."/>
            <person name="Dodge S."/>
            <person name="Dooley K."/>
            <person name="Dorje P."/>
            <person name="Dorjee K."/>
            <person name="Dorris L."/>
            <person name="Duffey N."/>
            <person name="Dupes A."/>
            <person name="Elkins T."/>
            <person name="Engels R."/>
            <person name="Erickson J."/>
            <person name="Farina A."/>
            <person name="Faro S."/>
            <person name="Ferreira P."/>
            <person name="Fischer H."/>
            <person name="Fitzgerald M."/>
            <person name="Foley K."/>
            <person name="Gage D."/>
            <person name="Galagan J."/>
            <person name="Gearin G."/>
            <person name="Gnerre S."/>
            <person name="Gnirke A."/>
            <person name="Goyette A."/>
            <person name="Graham J."/>
            <person name="Grandbois E."/>
            <person name="Gyaltsen K."/>
            <person name="Hafez N."/>
            <person name="Hagopian D."/>
            <person name="Hagos B."/>
            <person name="Hall J."/>
            <person name="Hatcher B."/>
            <person name="Heller A."/>
            <person name="Higgins H."/>
            <person name="Honan T."/>
            <person name="Horn A."/>
            <person name="Houde N."/>
            <person name="Hughes L."/>
            <person name="Hulme W."/>
            <person name="Husby E."/>
            <person name="Iliev I."/>
            <person name="Jaffe D."/>
            <person name="Jones C."/>
            <person name="Kamal M."/>
            <person name="Kamat A."/>
            <person name="Kamvysselis M."/>
            <person name="Karlsson E."/>
            <person name="Kells C."/>
            <person name="Kieu A."/>
            <person name="Kisner P."/>
            <person name="Kodira C."/>
            <person name="Kulbokas E."/>
            <person name="Labutti K."/>
            <person name="Lama D."/>
            <person name="Landers T."/>
            <person name="Leger J."/>
            <person name="Levine S."/>
            <person name="Lewis D."/>
            <person name="Lewis T."/>
            <person name="Lindblad-toh K."/>
            <person name="Liu X."/>
            <person name="Lokyitsang T."/>
            <person name="Lokyitsang Y."/>
            <person name="Lucien O."/>
            <person name="Lui A."/>
            <person name="Ma L.J."/>
            <person name="Mabbitt R."/>
            <person name="Macdonald J."/>
            <person name="Maclean C."/>
            <person name="Major J."/>
            <person name="Manning J."/>
            <person name="Marabella R."/>
            <person name="Maru K."/>
            <person name="Matthews C."/>
            <person name="Mauceli E."/>
            <person name="Mccarthy M."/>
            <person name="Mcdonough S."/>
            <person name="Mcghee T."/>
            <person name="Meldrim J."/>
            <person name="Meneus L."/>
            <person name="Mesirov J."/>
            <person name="Mihalev A."/>
            <person name="Mihova T."/>
            <person name="Mikkelsen T."/>
            <person name="Mlenga V."/>
            <person name="Moru K."/>
            <person name="Mozes J."/>
            <person name="Mulrain L."/>
            <person name="Munson G."/>
            <person name="Naylor J."/>
            <person name="Newes C."/>
            <person name="Nguyen C."/>
            <person name="Nguyen N."/>
            <person name="Nguyen T."/>
            <person name="Nicol R."/>
            <person name="Nielsen C."/>
            <person name="Nizzari M."/>
            <person name="Norbu C."/>
            <person name="Norbu N."/>
            <person name="O'donnell P."/>
            <person name="Okoawo O."/>
            <person name="O'leary S."/>
            <person name="Omotosho B."/>
            <person name="O'neill K."/>
            <person name="Osman S."/>
            <person name="Parker S."/>
            <person name="Perrin D."/>
            <person name="Phunkhang P."/>
            <person name="Piqani B."/>
            <person name="Purcell S."/>
            <person name="Rachupka T."/>
            <person name="Ramasamy U."/>
            <person name="Rameau R."/>
            <person name="Ray V."/>
            <person name="Raymond C."/>
            <person name="Retta R."/>
            <person name="Richardson S."/>
            <person name="Rise C."/>
            <person name="Rodriguez J."/>
            <person name="Rogers J."/>
            <person name="Rogov P."/>
            <person name="Rutman M."/>
            <person name="Schupbach R."/>
            <person name="Seaman C."/>
            <person name="Settipalli S."/>
            <person name="Sharpe T."/>
            <person name="Sheridan J."/>
            <person name="Sherpa N."/>
            <person name="Shi J."/>
            <person name="Smirnov S."/>
            <person name="Smith C."/>
            <person name="Sougnez C."/>
            <person name="Spencer B."/>
            <person name="Stalker J."/>
            <person name="Stange-thomann N."/>
            <person name="Stavropoulos S."/>
            <person name="Stetson K."/>
            <person name="Stone C."/>
            <person name="Stone S."/>
            <person name="Stubbs M."/>
            <person name="Talamas J."/>
            <person name="Tchuinga P."/>
            <person name="Tenzing P."/>
            <person name="Tesfaye S."/>
            <person name="Theodore J."/>
            <person name="Thoulutsang Y."/>
            <person name="Topham K."/>
            <person name="Towey S."/>
            <person name="Tsamla T."/>
            <person name="Tsomo N."/>
            <person name="Vallee D."/>
            <person name="Vassiliev H."/>
            <person name="Venkataraman V."/>
            <person name="Vinson J."/>
            <person name="Vo A."/>
            <person name="Wade C."/>
            <person name="Wang S."/>
            <person name="Wangchuk T."/>
            <person name="Wangdi T."/>
            <person name="Whittaker C."/>
            <person name="Wilkinson J."/>
            <person name="Wu Y."/>
            <person name="Wyman D."/>
            <person name="Yadav S."/>
            <person name="Yang S."/>
            <person name="Yang X."/>
            <person name="Yeager S."/>
            <person name="Yee E."/>
            <person name="Young G."/>
            <person name="Zainoun J."/>
            <person name="Zembeck L."/>
            <person name="Zimmer A."/>
            <person name="Zody M."/>
            <person name="Lander E."/>
        </authorList>
    </citation>
    <scope>NUCLEOTIDE SEQUENCE [LARGE SCALE GENOMIC DNA]</scope>
</reference>
<evidence type="ECO:0000313" key="2">
    <source>
        <dbReference type="Proteomes" id="UP000007875"/>
    </source>
</evidence>
<dbReference type="Ensembl" id="ENSCSAVT00000002484.1">
    <property type="protein sequence ID" value="ENSCSAVP00000002444.1"/>
    <property type="gene ID" value="ENSCSAVG00000001441.1"/>
</dbReference>
<dbReference type="InParanoid" id="H2YAU6"/>
<reference evidence="1" key="2">
    <citation type="submission" date="2025-08" db="UniProtKB">
        <authorList>
            <consortium name="Ensembl"/>
        </authorList>
    </citation>
    <scope>IDENTIFICATION</scope>
</reference>
<organism evidence="1 2">
    <name type="scientific">Ciona savignyi</name>
    <name type="common">Pacific transparent sea squirt</name>
    <dbReference type="NCBI Taxonomy" id="51511"/>
    <lineage>
        <taxon>Eukaryota</taxon>
        <taxon>Metazoa</taxon>
        <taxon>Chordata</taxon>
        <taxon>Tunicata</taxon>
        <taxon>Ascidiacea</taxon>
        <taxon>Phlebobranchia</taxon>
        <taxon>Cionidae</taxon>
        <taxon>Ciona</taxon>
    </lineage>
</organism>
<dbReference type="eggNOG" id="KOG2813">
    <property type="taxonomic scope" value="Eukaryota"/>
</dbReference>
<accession>H2YAU6</accession>
<protein>
    <submittedName>
        <fullName evidence="1">Uncharacterized protein</fullName>
    </submittedName>
</protein>
<reference evidence="1" key="3">
    <citation type="submission" date="2025-09" db="UniProtKB">
        <authorList>
            <consortium name="Ensembl"/>
        </authorList>
    </citation>
    <scope>IDENTIFICATION</scope>
</reference>
<dbReference type="InterPro" id="IPR052789">
    <property type="entry name" value="SSUH2_homolog"/>
</dbReference>
<dbReference type="Proteomes" id="UP000007875">
    <property type="component" value="Unassembled WGS sequence"/>
</dbReference>
<keyword evidence="2" id="KW-1185">Reference proteome</keyword>
<proteinExistence type="predicted"/>
<dbReference type="PANTHER" id="PTHR48465:SF1">
    <property type="entry name" value="PROTEIN SSUH2 HOMOLOG"/>
    <property type="match status" value="1"/>
</dbReference>
<evidence type="ECO:0000313" key="1">
    <source>
        <dbReference type="Ensembl" id="ENSCSAVP00000002444.1"/>
    </source>
</evidence>
<dbReference type="OMA" id="THIGDHI"/>
<name>H2YAU6_CIOSA</name>
<dbReference type="AlphaFoldDB" id="H2YAU6"/>